<gene>
    <name evidence="11" type="ORF">LOD99_8940</name>
</gene>
<reference evidence="11 12" key="1">
    <citation type="journal article" date="2023" name="BMC Biol.">
        <title>The compact genome of the sponge Oopsacas minuta (Hexactinellida) is lacking key metazoan core genes.</title>
        <authorList>
            <person name="Santini S."/>
            <person name="Schenkelaars Q."/>
            <person name="Jourda C."/>
            <person name="Duchesne M."/>
            <person name="Belahbib H."/>
            <person name="Rocher C."/>
            <person name="Selva M."/>
            <person name="Riesgo A."/>
            <person name="Vervoort M."/>
            <person name="Leys S.P."/>
            <person name="Kodjabachian L."/>
            <person name="Le Bivic A."/>
            <person name="Borchiellini C."/>
            <person name="Claverie J.M."/>
            <person name="Renard E."/>
        </authorList>
    </citation>
    <scope>NUCLEOTIDE SEQUENCE [LARGE SCALE GENOMIC DNA]</scope>
    <source>
        <strain evidence="11">SPO-2</strain>
    </source>
</reference>
<name>A0AAV7JE73_9METZ</name>
<evidence type="ECO:0000256" key="4">
    <source>
        <dbReference type="ARBA" id="ARBA00022540"/>
    </source>
</evidence>
<dbReference type="SUPFAM" id="SSF100950">
    <property type="entry name" value="NagB/RpiA/CoA transferase-like"/>
    <property type="match status" value="1"/>
</dbReference>
<evidence type="ECO:0000313" key="12">
    <source>
        <dbReference type="Proteomes" id="UP001165289"/>
    </source>
</evidence>
<sequence>MLFARNPFFLFAILNIFSLFRPDFRGLECARVFSNQGISCSYQLLSAMTFAIKECSLVLVSVEGIFSNGAVLGNVGTSMICLVAKMYNVPIMVCCESFKFIDRVQIDAFVYNELGDSDEVSRLPDGRFGPLYKWKDIDALRILNLKYDITPPELIDVIVTESGMIPCTSIPVILRLQTSIERFD</sequence>
<accession>A0AAV7JE73</accession>
<feature type="signal peptide" evidence="10">
    <location>
        <begin position="1"/>
        <end position="22"/>
    </location>
</feature>
<proteinExistence type="inferred from homology"/>
<evidence type="ECO:0000256" key="1">
    <source>
        <dbReference type="ARBA" id="ARBA00004514"/>
    </source>
</evidence>
<evidence type="ECO:0000256" key="7">
    <source>
        <dbReference type="ARBA" id="ARBA00044356"/>
    </source>
</evidence>
<dbReference type="PANTHER" id="PTHR10233">
    <property type="entry name" value="TRANSLATION INITIATION FACTOR EIF-2B"/>
    <property type="match status" value="1"/>
</dbReference>
<comment type="subunit">
    <text evidence="8">Component of the translation initiation factor 2B (eIF2B) complex which is a heterodecamer of two sets of five different subunits: alpha, beta, gamma, delta and epsilon. Subunits alpha, beta and delta comprise a regulatory subcomplex and subunits epsilon and gamma comprise a catalytic subcomplex. Within the complex, the hexameric regulatory complex resides at the center, with the two heterodimeric catalytic subcomplexes bound on opposite sides.</text>
</comment>
<organism evidence="11 12">
    <name type="scientific">Oopsacas minuta</name>
    <dbReference type="NCBI Taxonomy" id="111878"/>
    <lineage>
        <taxon>Eukaryota</taxon>
        <taxon>Metazoa</taxon>
        <taxon>Porifera</taxon>
        <taxon>Hexactinellida</taxon>
        <taxon>Hexasterophora</taxon>
        <taxon>Lyssacinosida</taxon>
        <taxon>Leucopsacidae</taxon>
        <taxon>Oopsacas</taxon>
    </lineage>
</organism>
<keyword evidence="5" id="KW-0648">Protein biosynthesis</keyword>
<evidence type="ECO:0000256" key="2">
    <source>
        <dbReference type="ARBA" id="ARBA00007251"/>
    </source>
</evidence>
<keyword evidence="12" id="KW-1185">Reference proteome</keyword>
<dbReference type="InterPro" id="IPR037171">
    <property type="entry name" value="NagB/RpiA_transferase-like"/>
</dbReference>
<dbReference type="InterPro" id="IPR042529">
    <property type="entry name" value="IF_2B-like_C"/>
</dbReference>
<dbReference type="Pfam" id="PF01008">
    <property type="entry name" value="IF-2B"/>
    <property type="match status" value="1"/>
</dbReference>
<keyword evidence="4 11" id="KW-0396">Initiation factor</keyword>
<dbReference type="EMBL" id="JAKMXF010000346">
    <property type="protein sequence ID" value="KAI6647103.1"/>
    <property type="molecule type" value="Genomic_DNA"/>
</dbReference>
<comment type="subcellular location">
    <subcellularLocation>
        <location evidence="1">Cytoplasm</location>
        <location evidence="1">Cytosol</location>
    </subcellularLocation>
</comment>
<comment type="similarity">
    <text evidence="2 9">Belongs to the eIF-2B alpha/beta/delta subunits family.</text>
</comment>
<evidence type="ECO:0000256" key="9">
    <source>
        <dbReference type="RuleBase" id="RU003814"/>
    </source>
</evidence>
<dbReference type="Gene3D" id="3.40.50.10470">
    <property type="entry name" value="Translation initiation factor eif-2b, domain 2"/>
    <property type="match status" value="1"/>
</dbReference>
<keyword evidence="10" id="KW-0732">Signal</keyword>
<evidence type="ECO:0000256" key="10">
    <source>
        <dbReference type="SAM" id="SignalP"/>
    </source>
</evidence>
<comment type="caution">
    <text evidence="11">The sequence shown here is derived from an EMBL/GenBank/DDBJ whole genome shotgun (WGS) entry which is preliminary data.</text>
</comment>
<feature type="chain" id="PRO_5043832300" description="Translation initiation factor eIF2B subunit delta" evidence="10">
    <location>
        <begin position="23"/>
        <end position="184"/>
    </location>
</feature>
<dbReference type="InterPro" id="IPR000649">
    <property type="entry name" value="IF-2B-related"/>
</dbReference>
<protein>
    <recommendedName>
        <fullName evidence="6">Translation initiation factor eIF2B subunit delta</fullName>
    </recommendedName>
    <alternativeName>
        <fullName evidence="7">eIF2B GDP-GTP exchange factor subunit delta</fullName>
    </alternativeName>
</protein>
<evidence type="ECO:0000256" key="6">
    <source>
        <dbReference type="ARBA" id="ARBA00044147"/>
    </source>
</evidence>
<keyword evidence="3" id="KW-0963">Cytoplasm</keyword>
<dbReference type="Proteomes" id="UP001165289">
    <property type="component" value="Unassembled WGS sequence"/>
</dbReference>
<evidence type="ECO:0000256" key="5">
    <source>
        <dbReference type="ARBA" id="ARBA00022917"/>
    </source>
</evidence>
<dbReference type="PANTHER" id="PTHR10233:SF14">
    <property type="entry name" value="TRANSLATION INITIATION FACTOR EIF-2B SUBUNIT DELTA"/>
    <property type="match status" value="1"/>
</dbReference>
<evidence type="ECO:0000256" key="8">
    <source>
        <dbReference type="ARBA" id="ARBA00046432"/>
    </source>
</evidence>
<dbReference type="GO" id="GO:0003743">
    <property type="term" value="F:translation initiation factor activity"/>
    <property type="evidence" value="ECO:0007669"/>
    <property type="project" value="UniProtKB-KW"/>
</dbReference>
<dbReference type="AlphaFoldDB" id="A0AAV7JE73"/>
<dbReference type="GO" id="GO:0005829">
    <property type="term" value="C:cytosol"/>
    <property type="evidence" value="ECO:0007669"/>
    <property type="project" value="UniProtKB-SubCell"/>
</dbReference>
<evidence type="ECO:0000256" key="3">
    <source>
        <dbReference type="ARBA" id="ARBA00022490"/>
    </source>
</evidence>
<evidence type="ECO:0000313" key="11">
    <source>
        <dbReference type="EMBL" id="KAI6647103.1"/>
    </source>
</evidence>